<keyword evidence="9" id="KW-1185">Reference proteome</keyword>
<keyword evidence="5" id="KW-0812">Transmembrane</keyword>
<name>A0A4P9CD74_EUBML</name>
<evidence type="ECO:0000256" key="6">
    <source>
        <dbReference type="SAM" id="SignalP"/>
    </source>
</evidence>
<gene>
    <name evidence="8" type="ORF">CPZ25_008515</name>
</gene>
<keyword evidence="2" id="KW-0964">Secreted</keyword>
<dbReference type="RefSeq" id="WP_096920348.1">
    <property type="nucleotide sequence ID" value="NZ_CP029487.1"/>
</dbReference>
<keyword evidence="5" id="KW-0472">Membrane</keyword>
<dbReference type="NCBIfam" id="TIGR01167">
    <property type="entry name" value="LPXTG_anchor"/>
    <property type="match status" value="1"/>
</dbReference>
<evidence type="ECO:0000256" key="3">
    <source>
        <dbReference type="ARBA" id="ARBA00022729"/>
    </source>
</evidence>
<dbReference type="InterPro" id="IPR013783">
    <property type="entry name" value="Ig-like_fold"/>
</dbReference>
<reference evidence="8 9" key="1">
    <citation type="submission" date="2018-05" db="EMBL/GenBank/DDBJ databases">
        <title>Genome comparison of Eubacterium sp.</title>
        <authorList>
            <person name="Feng Y."/>
            <person name="Sanchez-Andrea I."/>
            <person name="Stams A.J.M."/>
            <person name="De Vos W.M."/>
        </authorList>
    </citation>
    <scope>NUCLEOTIDE SEQUENCE [LARGE SCALE GENOMIC DNA]</scope>
    <source>
        <strain evidence="8 9">YI</strain>
    </source>
</reference>
<protein>
    <submittedName>
        <fullName evidence="8">LPXTG cell wall anchor domain-containing protein</fullName>
    </submittedName>
</protein>
<dbReference type="InterPro" id="IPR019931">
    <property type="entry name" value="LPXTG_anchor"/>
</dbReference>
<feature type="transmembrane region" description="Helical" evidence="5">
    <location>
        <begin position="579"/>
        <end position="596"/>
    </location>
</feature>
<evidence type="ECO:0000313" key="8">
    <source>
        <dbReference type="EMBL" id="QCT73628.1"/>
    </source>
</evidence>
<keyword evidence="5" id="KW-1133">Transmembrane helix</keyword>
<dbReference type="Gene3D" id="2.60.40.740">
    <property type="match status" value="1"/>
</dbReference>
<dbReference type="NCBIfam" id="NF033902">
    <property type="entry name" value="iso_D2_wall_anc"/>
    <property type="match status" value="1"/>
</dbReference>
<keyword evidence="3 6" id="KW-0732">Signal</keyword>
<feature type="chain" id="PRO_5020765472" evidence="6">
    <location>
        <begin position="30"/>
        <end position="604"/>
    </location>
</feature>
<evidence type="ECO:0000313" key="9">
    <source>
        <dbReference type="Proteomes" id="UP000218387"/>
    </source>
</evidence>
<evidence type="ECO:0000256" key="2">
    <source>
        <dbReference type="ARBA" id="ARBA00022525"/>
    </source>
</evidence>
<feature type="signal peptide" evidence="6">
    <location>
        <begin position="1"/>
        <end position="29"/>
    </location>
</feature>
<evidence type="ECO:0000256" key="5">
    <source>
        <dbReference type="SAM" id="Phobius"/>
    </source>
</evidence>
<organism evidence="8 9">
    <name type="scientific">Eubacterium maltosivorans</name>
    <dbReference type="NCBI Taxonomy" id="2041044"/>
    <lineage>
        <taxon>Bacteria</taxon>
        <taxon>Bacillati</taxon>
        <taxon>Bacillota</taxon>
        <taxon>Clostridia</taxon>
        <taxon>Eubacteriales</taxon>
        <taxon>Eubacteriaceae</taxon>
        <taxon>Eubacterium</taxon>
    </lineage>
</organism>
<dbReference type="EMBL" id="CP029487">
    <property type="protein sequence ID" value="QCT73628.1"/>
    <property type="molecule type" value="Genomic_DNA"/>
</dbReference>
<evidence type="ECO:0000256" key="1">
    <source>
        <dbReference type="ARBA" id="ARBA00022512"/>
    </source>
</evidence>
<dbReference type="InterPro" id="IPR048052">
    <property type="entry name" value="FM1-like"/>
</dbReference>
<accession>A0A4P9CD74</accession>
<keyword evidence="4" id="KW-0572">Peptidoglycan-anchor</keyword>
<sequence length="604" mass="66239">MKMERLKKHLSAILTAALLLGSFGITVMAAGFEAAPVDDAYYENLLGEGSKGTSVITVTKKLSDVDGINFEQGAKPVAGVKFALLKVGDLYQVNDGTEVKMAYGISKKLGEQFKSDESSQDWWDYQDDTHYYVADYTTINTKMAQLTADEVNQILKNVEPLTTDVNGEVKFENQPYGLYMVAETDISGATVDNEPVVITRKQYPYVVSAPFYDQATQKWNENIEARAKNESGTAALEKKIVRDNTALGYVAGETLEDTDVTHGGDVVEFKLTADIVDLTNSRENPAVKVDRFDLTDNLSAGFTLPETFDSNTMAITDASNQTYIIDTDYTVTALEEDVYPENGYENGSAFTIQFTDTGLMKLTQCAKDPALGGEQSPRQLYVYYTATVNEQAVLGGDGNPNQAKLTYQVYEGQQIDTGWKEVTEFIFALDVTKSFEGEGAAQADGNQVRFKIYTLDSNNKKIYMNFTGADGVYQWSSTGEEEIALKDKHFRLTGVPTGVELYLEESATDDGFTLLKDAIKLYLTAEAEESVYTGKLDSDASKVKDQKAVLDNGETTVRFGIINTAGFKLPATGSMGGRFMTAAGILIVTAGVMFFARARRKPKA</sequence>
<dbReference type="AlphaFoldDB" id="A0A4P9CD74"/>
<proteinExistence type="predicted"/>
<dbReference type="Gene3D" id="2.60.40.10">
    <property type="entry name" value="Immunoglobulins"/>
    <property type="match status" value="1"/>
</dbReference>
<dbReference type="Pfam" id="PF00746">
    <property type="entry name" value="Gram_pos_anchor"/>
    <property type="match status" value="1"/>
</dbReference>
<evidence type="ECO:0000256" key="4">
    <source>
        <dbReference type="ARBA" id="ARBA00023088"/>
    </source>
</evidence>
<evidence type="ECO:0000259" key="7">
    <source>
        <dbReference type="Pfam" id="PF00746"/>
    </source>
</evidence>
<feature type="domain" description="Gram-positive cocci surface proteins LPxTG" evidence="7">
    <location>
        <begin position="563"/>
        <end position="601"/>
    </location>
</feature>
<dbReference type="Proteomes" id="UP000218387">
    <property type="component" value="Chromosome"/>
</dbReference>
<keyword evidence="1" id="KW-0134">Cell wall</keyword>
<dbReference type="KEGG" id="emt:CPZ25_008515"/>